<protein>
    <submittedName>
        <fullName evidence="3">YrhK family protein</fullName>
    </submittedName>
</protein>
<dbReference type="Proteomes" id="UP001227126">
    <property type="component" value="Unassembled WGS sequence"/>
</dbReference>
<sequence>MFFSPDNRSRSARHLRLYAYFELAYTVTDFCAAALFLAGSLLFFSEATTYAATWLFVIGSVLFGARPSIKLVRELIYMRMGDYEDVAQSLK</sequence>
<comment type="caution">
    <text evidence="3">The sequence shown here is derived from an EMBL/GenBank/DDBJ whole genome shotgun (WGS) entry which is preliminary data.</text>
</comment>
<name>A0ABT7FAZ3_9RHOB</name>
<dbReference type="InterPro" id="IPR025424">
    <property type="entry name" value="YrhK_domain"/>
</dbReference>
<feature type="transmembrane region" description="Helical" evidence="1">
    <location>
        <begin position="50"/>
        <end position="69"/>
    </location>
</feature>
<evidence type="ECO:0000259" key="2">
    <source>
        <dbReference type="Pfam" id="PF14145"/>
    </source>
</evidence>
<dbReference type="Pfam" id="PF14145">
    <property type="entry name" value="YrhK"/>
    <property type="match status" value="1"/>
</dbReference>
<keyword evidence="1" id="KW-1133">Transmembrane helix</keyword>
<accession>A0ABT7FAZ3</accession>
<feature type="transmembrane region" description="Helical" evidence="1">
    <location>
        <begin position="20"/>
        <end position="44"/>
    </location>
</feature>
<evidence type="ECO:0000256" key="1">
    <source>
        <dbReference type="SAM" id="Phobius"/>
    </source>
</evidence>
<keyword evidence="4" id="KW-1185">Reference proteome</keyword>
<organism evidence="3 4">
    <name type="scientific">Sedimentitalea xiamensis</name>
    <dbReference type="NCBI Taxonomy" id="3050037"/>
    <lineage>
        <taxon>Bacteria</taxon>
        <taxon>Pseudomonadati</taxon>
        <taxon>Pseudomonadota</taxon>
        <taxon>Alphaproteobacteria</taxon>
        <taxon>Rhodobacterales</taxon>
        <taxon>Paracoccaceae</taxon>
        <taxon>Sedimentitalea</taxon>
    </lineage>
</organism>
<proteinExistence type="predicted"/>
<gene>
    <name evidence="3" type="ORF">QO034_02740</name>
</gene>
<evidence type="ECO:0000313" key="4">
    <source>
        <dbReference type="Proteomes" id="UP001227126"/>
    </source>
</evidence>
<feature type="domain" description="YrhK" evidence="2">
    <location>
        <begin position="21"/>
        <end position="74"/>
    </location>
</feature>
<dbReference type="RefSeq" id="WP_284483968.1">
    <property type="nucleotide sequence ID" value="NZ_JASNJE010000002.1"/>
</dbReference>
<keyword evidence="1" id="KW-0472">Membrane</keyword>
<dbReference type="EMBL" id="JASNJE010000002">
    <property type="protein sequence ID" value="MDK3072014.1"/>
    <property type="molecule type" value="Genomic_DNA"/>
</dbReference>
<keyword evidence="1" id="KW-0812">Transmembrane</keyword>
<evidence type="ECO:0000313" key="3">
    <source>
        <dbReference type="EMBL" id="MDK3072014.1"/>
    </source>
</evidence>
<reference evidence="3 4" key="1">
    <citation type="submission" date="2023-05" db="EMBL/GenBank/DDBJ databases">
        <title>Sedimentitalea sp. nov. JM2-8.</title>
        <authorList>
            <person name="Huang J."/>
        </authorList>
    </citation>
    <scope>NUCLEOTIDE SEQUENCE [LARGE SCALE GENOMIC DNA]</scope>
    <source>
        <strain evidence="3 4">JM2-8</strain>
    </source>
</reference>